<dbReference type="InterPro" id="IPR007693">
    <property type="entry name" value="DNA_helicase_DnaB-like_N"/>
</dbReference>
<keyword evidence="5 13" id="KW-0378">Hydrolase</keyword>
<comment type="similarity">
    <text evidence="1 13">Belongs to the helicase family. DnaB subfamily.</text>
</comment>
<evidence type="ECO:0000256" key="3">
    <source>
        <dbReference type="ARBA" id="ARBA00022705"/>
    </source>
</evidence>
<evidence type="ECO:0000256" key="10">
    <source>
        <dbReference type="ARBA" id="ARBA00044932"/>
    </source>
</evidence>
<accession>F2NII5</accession>
<dbReference type="PANTHER" id="PTHR30153">
    <property type="entry name" value="REPLICATIVE DNA HELICASE DNAB"/>
    <property type="match status" value="1"/>
</dbReference>
<evidence type="ECO:0000256" key="11">
    <source>
        <dbReference type="ARBA" id="ARBA00048954"/>
    </source>
</evidence>
<comment type="catalytic activity">
    <reaction evidence="11 13">
        <text>ATP + H2O = ADP + phosphate + H(+)</text>
        <dbReference type="Rhea" id="RHEA:13065"/>
        <dbReference type="ChEBI" id="CHEBI:15377"/>
        <dbReference type="ChEBI" id="CHEBI:15378"/>
        <dbReference type="ChEBI" id="CHEBI:30616"/>
        <dbReference type="ChEBI" id="CHEBI:43474"/>
        <dbReference type="ChEBI" id="CHEBI:456216"/>
        <dbReference type="EC" id="5.6.2.3"/>
    </reaction>
</comment>
<evidence type="ECO:0000256" key="6">
    <source>
        <dbReference type="ARBA" id="ARBA00022806"/>
    </source>
</evidence>
<dbReference type="InterPro" id="IPR007694">
    <property type="entry name" value="DNA_helicase_DnaB-like_C"/>
</dbReference>
<dbReference type="CDD" id="cd00984">
    <property type="entry name" value="DnaB_C"/>
    <property type="match status" value="1"/>
</dbReference>
<evidence type="ECO:0000256" key="14">
    <source>
        <dbReference type="SAM" id="MobiDB-lite"/>
    </source>
</evidence>
<dbReference type="NCBIfam" id="NF004384">
    <property type="entry name" value="PRK05748.1"/>
    <property type="match status" value="1"/>
</dbReference>
<dbReference type="SUPFAM" id="SSF48024">
    <property type="entry name" value="N-terminal domain of DnaB helicase"/>
    <property type="match status" value="1"/>
</dbReference>
<dbReference type="GO" id="GO:0043139">
    <property type="term" value="F:5'-3' DNA helicase activity"/>
    <property type="evidence" value="ECO:0007669"/>
    <property type="project" value="UniProtKB-EC"/>
</dbReference>
<dbReference type="GO" id="GO:0005524">
    <property type="term" value="F:ATP binding"/>
    <property type="evidence" value="ECO:0007669"/>
    <property type="project" value="UniProtKB-UniRule"/>
</dbReference>
<dbReference type="Gene3D" id="3.40.50.300">
    <property type="entry name" value="P-loop containing nucleotide triphosphate hydrolases"/>
    <property type="match status" value="1"/>
</dbReference>
<dbReference type="GO" id="GO:0006269">
    <property type="term" value="P:DNA replication, synthesis of primer"/>
    <property type="evidence" value="ECO:0007669"/>
    <property type="project" value="UniProtKB-UniRule"/>
</dbReference>
<dbReference type="SUPFAM" id="SSF52540">
    <property type="entry name" value="P-loop containing nucleoside triphosphate hydrolases"/>
    <property type="match status" value="1"/>
</dbReference>
<dbReference type="InterPro" id="IPR036185">
    <property type="entry name" value="DNA_heli_DnaB-like_N_sf"/>
</dbReference>
<dbReference type="FunFam" id="3.40.50.300:FF:000076">
    <property type="entry name" value="Replicative DNA helicase"/>
    <property type="match status" value="1"/>
</dbReference>
<evidence type="ECO:0000313" key="17">
    <source>
        <dbReference type="Proteomes" id="UP000000483"/>
    </source>
</evidence>
<evidence type="ECO:0000256" key="1">
    <source>
        <dbReference type="ARBA" id="ARBA00008428"/>
    </source>
</evidence>
<gene>
    <name evidence="16" type="ordered locus">Desac_2569</name>
</gene>
<dbReference type="KEGG" id="dao:Desac_2569"/>
<keyword evidence="6 13" id="KW-0347">Helicase</keyword>
<dbReference type="Pfam" id="PF00772">
    <property type="entry name" value="DnaB"/>
    <property type="match status" value="1"/>
</dbReference>
<evidence type="ECO:0000256" key="8">
    <source>
        <dbReference type="ARBA" id="ARBA00023125"/>
    </source>
</evidence>
<proteinExistence type="inferred from homology"/>
<keyword evidence="2 13" id="KW-0639">Primosome</keyword>
<evidence type="ECO:0000256" key="2">
    <source>
        <dbReference type="ARBA" id="ARBA00022515"/>
    </source>
</evidence>
<feature type="compositionally biased region" description="Polar residues" evidence="14">
    <location>
        <begin position="1"/>
        <end position="11"/>
    </location>
</feature>
<dbReference type="eggNOG" id="COG0305">
    <property type="taxonomic scope" value="Bacteria"/>
</dbReference>
<dbReference type="GO" id="GO:0042802">
    <property type="term" value="F:identical protein binding"/>
    <property type="evidence" value="ECO:0007669"/>
    <property type="project" value="UniProtKB-ARBA"/>
</dbReference>
<evidence type="ECO:0000259" key="15">
    <source>
        <dbReference type="PROSITE" id="PS51199"/>
    </source>
</evidence>
<name>F2NII5_DESAR</name>
<dbReference type="GO" id="GO:1990077">
    <property type="term" value="C:primosome complex"/>
    <property type="evidence" value="ECO:0007669"/>
    <property type="project" value="UniProtKB-UniRule"/>
</dbReference>
<protein>
    <recommendedName>
        <fullName evidence="12 13">Replicative DNA helicase</fullName>
        <ecNumber evidence="12 13">5.6.2.3</ecNumber>
    </recommendedName>
</protein>
<dbReference type="HOGENOM" id="CLU_005373_0_0_7"/>
<dbReference type="Pfam" id="PF03796">
    <property type="entry name" value="DnaB_C"/>
    <property type="match status" value="1"/>
</dbReference>
<evidence type="ECO:0000256" key="4">
    <source>
        <dbReference type="ARBA" id="ARBA00022741"/>
    </source>
</evidence>
<dbReference type="InterPro" id="IPR027417">
    <property type="entry name" value="P-loop_NTPase"/>
</dbReference>
<keyword evidence="8 13" id="KW-0238">DNA-binding</keyword>
<keyword evidence="7 13" id="KW-0067">ATP-binding</keyword>
<feature type="domain" description="SF4 helicase" evidence="15">
    <location>
        <begin position="191"/>
        <end position="457"/>
    </location>
</feature>
<dbReference type="GO" id="GO:0003677">
    <property type="term" value="F:DNA binding"/>
    <property type="evidence" value="ECO:0007669"/>
    <property type="project" value="UniProtKB-UniRule"/>
</dbReference>
<dbReference type="FunFam" id="1.10.860.10:FF:000001">
    <property type="entry name" value="Replicative DNA helicase"/>
    <property type="match status" value="1"/>
</dbReference>
<keyword evidence="3 13" id="KW-0235">DNA replication</keyword>
<feature type="region of interest" description="Disordered" evidence="14">
    <location>
        <begin position="1"/>
        <end position="22"/>
    </location>
</feature>
<dbReference type="RefSeq" id="WP_013707496.1">
    <property type="nucleotide sequence ID" value="NC_015388.1"/>
</dbReference>
<dbReference type="InterPro" id="IPR007692">
    <property type="entry name" value="DNA_helicase_DnaB"/>
</dbReference>
<dbReference type="Gene3D" id="1.10.860.10">
    <property type="entry name" value="DNAb Helicase, Chain A"/>
    <property type="match status" value="1"/>
</dbReference>
<dbReference type="Proteomes" id="UP000000483">
    <property type="component" value="Chromosome"/>
</dbReference>
<reference evidence="16 17" key="1">
    <citation type="journal article" date="2011" name="Stand. Genomic Sci.">
        <title>Complete genome sequence of the acetate-degrading sulfate reducer Desulfobacca acetoxidans type strain (ASRB2).</title>
        <authorList>
            <person name="Goker M."/>
            <person name="Teshima H."/>
            <person name="Lapidus A."/>
            <person name="Nolan M."/>
            <person name="Lucas S."/>
            <person name="Hammon N."/>
            <person name="Deshpande S."/>
            <person name="Cheng J.F."/>
            <person name="Tapia R."/>
            <person name="Han C."/>
            <person name="Goodwin L."/>
            <person name="Pitluck S."/>
            <person name="Huntemann M."/>
            <person name="Liolios K."/>
            <person name="Ivanova N."/>
            <person name="Pagani I."/>
            <person name="Mavromatis K."/>
            <person name="Ovchinikova G."/>
            <person name="Pati A."/>
            <person name="Chen A."/>
            <person name="Palaniappan K."/>
            <person name="Land M."/>
            <person name="Hauser L."/>
            <person name="Brambilla E.M."/>
            <person name="Rohde M."/>
            <person name="Spring S."/>
            <person name="Detter J.C."/>
            <person name="Woyke T."/>
            <person name="Bristow J."/>
            <person name="Eisen J.A."/>
            <person name="Markowitz V."/>
            <person name="Hugenholtz P."/>
            <person name="Kyrpides N.C."/>
            <person name="Klenk H.P."/>
        </authorList>
    </citation>
    <scope>NUCLEOTIDE SEQUENCE [LARGE SCALE GENOMIC DNA]</scope>
    <source>
        <strain evidence="17">ATCC 700848 / DSM 11109 / ASRB2</strain>
    </source>
</reference>
<dbReference type="STRING" id="880072.Desac_2569"/>
<dbReference type="InterPro" id="IPR016136">
    <property type="entry name" value="DNA_helicase_N/primase_C"/>
</dbReference>
<organism evidence="16 17">
    <name type="scientific">Desulfobacca acetoxidans (strain ATCC 700848 / DSM 11109 / ASRB2)</name>
    <dbReference type="NCBI Taxonomy" id="880072"/>
    <lineage>
        <taxon>Bacteria</taxon>
        <taxon>Pseudomonadati</taxon>
        <taxon>Thermodesulfobacteriota</taxon>
        <taxon>Desulfobaccia</taxon>
        <taxon>Desulfobaccales</taxon>
        <taxon>Desulfobaccaceae</taxon>
        <taxon>Desulfobacca</taxon>
    </lineage>
</organism>
<keyword evidence="4 13" id="KW-0547">Nucleotide-binding</keyword>
<comment type="function">
    <text evidence="10 13">The main replicative DNA helicase, it participates in initiation and elongation during chromosome replication. Travels ahead of the DNA replisome, separating dsDNA into templates for DNA synthesis. A processive ATP-dependent 5'-3' DNA helicase it has DNA-dependent ATPase activity.</text>
</comment>
<dbReference type="GO" id="GO:0016887">
    <property type="term" value="F:ATP hydrolysis activity"/>
    <property type="evidence" value="ECO:0007669"/>
    <property type="project" value="RHEA"/>
</dbReference>
<reference evidence="17" key="2">
    <citation type="submission" date="2011-03" db="EMBL/GenBank/DDBJ databases">
        <title>The complete genome of Desulfobacca acetoxidans DSM 11109.</title>
        <authorList>
            <consortium name="US DOE Joint Genome Institute (JGI-PGF)"/>
            <person name="Lucas S."/>
            <person name="Copeland A."/>
            <person name="Lapidus A."/>
            <person name="Bruce D."/>
            <person name="Goodwin L."/>
            <person name="Pitluck S."/>
            <person name="Peters L."/>
            <person name="Kyrpides N."/>
            <person name="Mavromatis K."/>
            <person name="Ivanova N."/>
            <person name="Ovchinnikova G."/>
            <person name="Teshima H."/>
            <person name="Detter J.C."/>
            <person name="Han C."/>
            <person name="Land M."/>
            <person name="Hauser L."/>
            <person name="Markowitz V."/>
            <person name="Cheng J.-F."/>
            <person name="Hugenholtz P."/>
            <person name="Woyke T."/>
            <person name="Wu D."/>
            <person name="Spring S."/>
            <person name="Schueler E."/>
            <person name="Brambilla E."/>
            <person name="Klenk H.-P."/>
            <person name="Eisen J.A."/>
        </authorList>
    </citation>
    <scope>NUCLEOTIDE SEQUENCE [LARGE SCALE GENOMIC DNA]</scope>
    <source>
        <strain evidence="17">ATCC 700848 / DSM 11109 / ASRB2</strain>
    </source>
</reference>
<dbReference type="GO" id="GO:0005829">
    <property type="term" value="C:cytosol"/>
    <property type="evidence" value="ECO:0007669"/>
    <property type="project" value="TreeGrafter"/>
</dbReference>
<evidence type="ECO:0000313" key="16">
    <source>
        <dbReference type="EMBL" id="AEB10387.1"/>
    </source>
</evidence>
<keyword evidence="9" id="KW-0413">Isomerase</keyword>
<dbReference type="EC" id="5.6.2.3" evidence="12 13"/>
<dbReference type="AlphaFoldDB" id="F2NII5"/>
<keyword evidence="17" id="KW-1185">Reference proteome</keyword>
<evidence type="ECO:0000256" key="7">
    <source>
        <dbReference type="ARBA" id="ARBA00022840"/>
    </source>
</evidence>
<evidence type="ECO:0000256" key="13">
    <source>
        <dbReference type="RuleBase" id="RU362085"/>
    </source>
</evidence>
<dbReference type="OrthoDB" id="9773982at2"/>
<evidence type="ECO:0000256" key="5">
    <source>
        <dbReference type="ARBA" id="ARBA00022801"/>
    </source>
</evidence>
<dbReference type="NCBIfam" id="TIGR00665">
    <property type="entry name" value="DnaB"/>
    <property type="match status" value="1"/>
</dbReference>
<evidence type="ECO:0000256" key="9">
    <source>
        <dbReference type="ARBA" id="ARBA00023235"/>
    </source>
</evidence>
<evidence type="ECO:0000256" key="12">
    <source>
        <dbReference type="NCBIfam" id="TIGR00665"/>
    </source>
</evidence>
<dbReference type="PANTHER" id="PTHR30153:SF2">
    <property type="entry name" value="REPLICATIVE DNA HELICASE"/>
    <property type="match status" value="1"/>
</dbReference>
<sequence length="461" mass="51909">MTRFTPASSQGKKPALPEGRVPPANLEAEQSVLGGILLKPGALDLIVDSLSPNDFYHETHQKIFEIMLNLYQRREPVDLVSVTALLHDRQLLDAVGGPGFLASLSDNVGTAVNIEYYSKIVLEKSILRQLIDCSNGIAVECYEQIDDVDTFLDEAENRIFAIAEARMRQGFFDLNKLVDNEISLLEKLYDRKEITSGVATHFQDLDRFTAGLQKSDLIILAARPSMGKTALALNIAYNVAHTSHTPVAIFSLEMSKEQLVRRLLSAIGRIDASLLRQAAFLTRDQWTHLQEAAGKLMDCPIYIDDTPAVTVLEVRAKCRRLMREKELGLVLIDYLQLMRGRRDSSSREQEISEISRSLKSLAKDLNIPIVALSQLNRRVEERPNKRPQLADLRESGAIEQDADVILFIYRDEVYRKDSPDKGIAEIIIGKQRNGPTGVFKLHFANQFTRFDDFSEEVPPEF</sequence>
<dbReference type="PROSITE" id="PS51199">
    <property type="entry name" value="SF4_HELICASE"/>
    <property type="match status" value="1"/>
</dbReference>
<dbReference type="EMBL" id="CP002629">
    <property type="protein sequence ID" value="AEB10387.1"/>
    <property type="molecule type" value="Genomic_DNA"/>
</dbReference>